<dbReference type="InterPro" id="IPR008949">
    <property type="entry name" value="Isoprenoid_synthase_dom_sf"/>
</dbReference>
<evidence type="ECO:0000313" key="2">
    <source>
        <dbReference type="Proteomes" id="UP001267638"/>
    </source>
</evidence>
<dbReference type="InterPro" id="IPR002060">
    <property type="entry name" value="Squ/phyt_synthse"/>
</dbReference>
<proteinExistence type="predicted"/>
<keyword evidence="2" id="KW-1185">Reference proteome</keyword>
<evidence type="ECO:0000313" key="1">
    <source>
        <dbReference type="EMBL" id="MDR7154497.1"/>
    </source>
</evidence>
<dbReference type="GO" id="GO:0016740">
    <property type="term" value="F:transferase activity"/>
    <property type="evidence" value="ECO:0007669"/>
    <property type="project" value="UniProtKB-KW"/>
</dbReference>
<comment type="caution">
    <text evidence="1">The sequence shown here is derived from an EMBL/GenBank/DDBJ whole genome shotgun (WGS) entry which is preliminary data.</text>
</comment>
<dbReference type="Pfam" id="PF00494">
    <property type="entry name" value="SQS_PSY"/>
    <property type="match status" value="1"/>
</dbReference>
<organism evidence="1 2">
    <name type="scientific">Sphingobium xenophagum</name>
    <dbReference type="NCBI Taxonomy" id="121428"/>
    <lineage>
        <taxon>Bacteria</taxon>
        <taxon>Pseudomonadati</taxon>
        <taxon>Pseudomonadota</taxon>
        <taxon>Alphaproteobacteria</taxon>
        <taxon>Sphingomonadales</taxon>
        <taxon>Sphingomonadaceae</taxon>
        <taxon>Sphingobium</taxon>
    </lineage>
</organism>
<accession>A0ABU1WYT6</accession>
<dbReference type="SUPFAM" id="SSF48576">
    <property type="entry name" value="Terpenoid synthases"/>
    <property type="match status" value="1"/>
</dbReference>
<dbReference type="EMBL" id="JAVDWV010000005">
    <property type="protein sequence ID" value="MDR7154497.1"/>
    <property type="molecule type" value="Genomic_DNA"/>
</dbReference>
<gene>
    <name evidence="1" type="ORF">J2W40_001309</name>
</gene>
<keyword evidence="1" id="KW-0808">Transferase</keyword>
<protein>
    <submittedName>
        <fullName evidence="1">Phytoene synthase</fullName>
        <ecNumber evidence="1">2.5.1.32</ecNumber>
    </submittedName>
</protein>
<dbReference type="Proteomes" id="UP001267638">
    <property type="component" value="Unassembled WGS sequence"/>
</dbReference>
<dbReference type="EC" id="2.5.1.32" evidence="1"/>
<sequence>MPAPPKPGRLARMNGPGEDLSPLVTVLAAHAGPQAARHRALWAFDARLAHVARTTSEPAIGQMRLAWWNDVIDDADARKGRGEPVVDALRATGAMTAPGLVAMIDGWEILVVEPDIDVEGLRAYAIGRGGGLFRALADVADAPDWLEAAGQLWALWDMAGHVGDVALADAALALAREIAPQMDGARWPRAWKPLRIVATLARQDVLAGRRAPLGMPRALAWRLLRIALVGR</sequence>
<name>A0ABU1WYT6_SPHXE</name>
<reference evidence="1 2" key="1">
    <citation type="submission" date="2023-07" db="EMBL/GenBank/DDBJ databases">
        <title>Sorghum-associated microbial communities from plants grown in Nebraska, USA.</title>
        <authorList>
            <person name="Schachtman D."/>
        </authorList>
    </citation>
    <scope>NUCLEOTIDE SEQUENCE [LARGE SCALE GENOMIC DNA]</scope>
    <source>
        <strain evidence="1 2">4256</strain>
    </source>
</reference>